<sequence>MDAINEVSKGKTTIIVAHRLSTVRNADKIIVMEKGKIVAEGSHDELMTNSPHYQDLVAHQIYEKGE</sequence>
<dbReference type="GO" id="GO:0005886">
    <property type="term" value="C:plasma membrane"/>
    <property type="evidence" value="ECO:0007669"/>
    <property type="project" value="TreeGrafter"/>
</dbReference>
<dbReference type="STRING" id="1802727.A2937_03995"/>
<dbReference type="PANTHER" id="PTHR24222:SF76">
    <property type="entry name" value="MYCOBACTIN IMPORT ATP-BINDING_PERMEASE PROTEIN IRTB"/>
    <property type="match status" value="1"/>
</dbReference>
<proteinExistence type="predicted"/>
<accession>A0A1G2SE78</accession>
<comment type="caution">
    <text evidence="1">The sequence shown here is derived from an EMBL/GenBank/DDBJ whole genome shotgun (WGS) entry which is preliminary data.</text>
</comment>
<dbReference type="InterPro" id="IPR027417">
    <property type="entry name" value="P-loop_NTPase"/>
</dbReference>
<name>A0A1G2SE78_9BACT</name>
<dbReference type="AlphaFoldDB" id="A0A1G2SE78"/>
<dbReference type="Proteomes" id="UP000177987">
    <property type="component" value="Unassembled WGS sequence"/>
</dbReference>
<dbReference type="EMBL" id="MHUW01000019">
    <property type="protein sequence ID" value="OHA83285.1"/>
    <property type="molecule type" value="Genomic_DNA"/>
</dbReference>
<reference evidence="1 2" key="1">
    <citation type="journal article" date="2016" name="Nat. Commun.">
        <title>Thousands of microbial genomes shed light on interconnected biogeochemical processes in an aquifer system.</title>
        <authorList>
            <person name="Anantharaman K."/>
            <person name="Brown C.T."/>
            <person name="Hug L.A."/>
            <person name="Sharon I."/>
            <person name="Castelle C.J."/>
            <person name="Probst A.J."/>
            <person name="Thomas B.C."/>
            <person name="Singh A."/>
            <person name="Wilkins M.J."/>
            <person name="Karaoz U."/>
            <person name="Brodie E.L."/>
            <person name="Williams K.H."/>
            <person name="Hubbard S.S."/>
            <person name="Banfield J.F."/>
        </authorList>
    </citation>
    <scope>NUCLEOTIDE SEQUENCE [LARGE SCALE GENOMIC DNA]</scope>
</reference>
<organism evidence="1 2">
    <name type="scientific">Candidatus Yonathbacteria bacterium RIFCSPLOWO2_01_FULL_47_33b</name>
    <dbReference type="NCBI Taxonomy" id="1802727"/>
    <lineage>
        <taxon>Bacteria</taxon>
        <taxon>Candidatus Yonathiibacteriota</taxon>
    </lineage>
</organism>
<dbReference type="GO" id="GO:0042626">
    <property type="term" value="F:ATPase-coupled transmembrane transporter activity"/>
    <property type="evidence" value="ECO:0007669"/>
    <property type="project" value="TreeGrafter"/>
</dbReference>
<dbReference type="InterPro" id="IPR039421">
    <property type="entry name" value="Type_1_exporter"/>
</dbReference>
<protein>
    <recommendedName>
        <fullName evidence="3">ABC transporter ATP-binding protein</fullName>
    </recommendedName>
</protein>
<dbReference type="SUPFAM" id="SSF52540">
    <property type="entry name" value="P-loop containing nucleoside triphosphate hydrolases"/>
    <property type="match status" value="1"/>
</dbReference>
<evidence type="ECO:0000313" key="2">
    <source>
        <dbReference type="Proteomes" id="UP000177987"/>
    </source>
</evidence>
<evidence type="ECO:0008006" key="3">
    <source>
        <dbReference type="Google" id="ProtNLM"/>
    </source>
</evidence>
<dbReference type="PANTHER" id="PTHR24222">
    <property type="entry name" value="ABC TRANSPORTER B FAMILY"/>
    <property type="match status" value="1"/>
</dbReference>
<dbReference type="Gene3D" id="3.40.50.300">
    <property type="entry name" value="P-loop containing nucleotide triphosphate hydrolases"/>
    <property type="match status" value="1"/>
</dbReference>
<evidence type="ECO:0000313" key="1">
    <source>
        <dbReference type="EMBL" id="OHA83285.1"/>
    </source>
</evidence>
<gene>
    <name evidence="1" type="ORF">A2937_03995</name>
</gene>